<dbReference type="Gene3D" id="3.20.20.80">
    <property type="entry name" value="Glycosidases"/>
    <property type="match status" value="1"/>
</dbReference>
<feature type="transmembrane region" description="Helical" evidence="8">
    <location>
        <begin position="21"/>
        <end position="42"/>
    </location>
</feature>
<keyword evidence="8" id="KW-1133">Transmembrane helix</keyword>
<evidence type="ECO:0000256" key="2">
    <source>
        <dbReference type="ARBA" id="ARBA00007806"/>
    </source>
</evidence>
<evidence type="ECO:0000256" key="7">
    <source>
        <dbReference type="RuleBase" id="RU361185"/>
    </source>
</evidence>
<sequence>MTSRKCCTDDFSTLPWRLRCMCIFSILLGTLFIVLLPIYFFVGFGLNVKGFSPLLVTHDKNKHDWKPECLKSANLMSLSLVDCFPETTFVTEEQCVNRGCCWTANMKTRESAFRSLCEKQQSSLVPKCFYPSNYGYHVSGKVTSFYEGFEIPLSRIPSPSRYGDDIRNLRVRVERQTFYRLRIKFYDPADQRYEVPDPQIPANPAFEFYNTNRRQAPLYEVTYNITEVPFGIKIRRSNTGSIIFDTKTAGFTFSNQFLQVTIKLPSLHIYGLQEDGKMIYRMNQKQKPSTESSRFHPMYMCIEENGDAHGVLLFNSNAMEVEVYSSPLLTFRTTGGVLDFYIFMGPSPENVVQQYTESVGRPWMPPYWALGLHLGLYPEQKNANLQETILELHRKQIPMDVAHFYLGFSSKDFDYSHLKNLHFVQLTKQIHKKHLKITLNLSPGILSGQPSGTNPAYDVGIERGVFINSSWGHQPLEGKNWRGKVVFPDFGNSITQRWWVKNIENLHKEIKFDGLWITDNTPTNNVDGSVNGCFRDNLNYPPYIPARKRQLFDSTLCMDAWQLWDKVRHQYYDLYNLYGHCMSKATAYAQKVLFENKRSFVVTEATSVGTGSYAGHWIQFNFSRWSDLKVALPIVFEYGLSGIPYVGIKLCSRNPIQEEDLWLRWFELGAFFPLFEICFTHDDLMYIFYWELSKSFVDVLRRVTELRYELLPFLYTLFHHAHTRGTTVVRSLVQEFPDHSITSRINTQFLWGSSLLFTPIMEKGVNEVKAFFPQGLWYDYFTGERLDIGENGQWKSLRTSLYNITRPVNLHLRGGQVVVNQVPANNTAFSRRNPMRLLVALDRRRTARGDLFLDDGETLDSYKSGDFLYIIFTVAQNKLVIKAHQVKQAFLTDFDQVYLNQVTIYGLPALPPTVTINGGYSLTRRHLMWNSNFKVLQIQHIIIPVASVAGKTEISWKWN</sequence>
<dbReference type="Gene3D" id="4.10.110.10">
    <property type="entry name" value="Spasmolytic Protein, domain 1"/>
    <property type="match status" value="1"/>
</dbReference>
<feature type="domain" description="P-type" evidence="9">
    <location>
        <begin position="67"/>
        <end position="132"/>
    </location>
</feature>
<dbReference type="InterPro" id="IPR044913">
    <property type="entry name" value="P_trefoil_dom_sf"/>
</dbReference>
<gene>
    <name evidence="11" type="primary">LOC111085693</name>
</gene>
<evidence type="ECO:0000256" key="1">
    <source>
        <dbReference type="ARBA" id="ARBA00004370"/>
    </source>
</evidence>
<dbReference type="InterPro" id="IPR000322">
    <property type="entry name" value="Glyco_hydro_31_TIM"/>
</dbReference>
<dbReference type="SUPFAM" id="SSF51011">
    <property type="entry name" value="Glycosyl hydrolase domain"/>
    <property type="match status" value="1"/>
</dbReference>
<comment type="caution">
    <text evidence="6">Lacks conserved residue(s) required for the propagation of feature annotation.</text>
</comment>
<dbReference type="InterPro" id="IPR011013">
    <property type="entry name" value="Gal_mutarotase_sf_dom"/>
</dbReference>
<dbReference type="GeneID" id="111085693"/>
<dbReference type="Proteomes" id="UP000694941">
    <property type="component" value="Unplaced"/>
</dbReference>
<keyword evidence="5" id="KW-0325">Glycoprotein</keyword>
<keyword evidence="8" id="KW-0812">Transmembrane</keyword>
<proteinExistence type="inferred from homology"/>
<dbReference type="CDD" id="cd14752">
    <property type="entry name" value="GH31_N"/>
    <property type="match status" value="1"/>
</dbReference>
<keyword evidence="4" id="KW-1015">Disulfide bond</keyword>
<organism evidence="10 11">
    <name type="scientific">Limulus polyphemus</name>
    <name type="common">Atlantic horseshoe crab</name>
    <dbReference type="NCBI Taxonomy" id="6850"/>
    <lineage>
        <taxon>Eukaryota</taxon>
        <taxon>Metazoa</taxon>
        <taxon>Ecdysozoa</taxon>
        <taxon>Arthropoda</taxon>
        <taxon>Chelicerata</taxon>
        <taxon>Merostomata</taxon>
        <taxon>Xiphosura</taxon>
        <taxon>Limulidae</taxon>
        <taxon>Limulus</taxon>
    </lineage>
</organism>
<dbReference type="PROSITE" id="PS51448">
    <property type="entry name" value="P_TREFOIL_2"/>
    <property type="match status" value="1"/>
</dbReference>
<keyword evidence="7" id="KW-0326">Glycosidase</keyword>
<name>A0ABM1SC58_LIMPO</name>
<dbReference type="PANTHER" id="PTHR22762">
    <property type="entry name" value="ALPHA-GLUCOSIDASE"/>
    <property type="match status" value="1"/>
</dbReference>
<evidence type="ECO:0000256" key="5">
    <source>
        <dbReference type="ARBA" id="ARBA00023180"/>
    </source>
</evidence>
<dbReference type="Pfam" id="PF00088">
    <property type="entry name" value="Trefoil"/>
    <property type="match status" value="1"/>
</dbReference>
<dbReference type="Gene3D" id="2.60.40.1760">
    <property type="entry name" value="glycosyl hydrolase (family 31)"/>
    <property type="match status" value="1"/>
</dbReference>
<dbReference type="CDD" id="cd00111">
    <property type="entry name" value="Trefoil"/>
    <property type="match status" value="1"/>
</dbReference>
<evidence type="ECO:0000313" key="11">
    <source>
        <dbReference type="RefSeq" id="XP_022241213.1"/>
    </source>
</evidence>
<evidence type="ECO:0000313" key="10">
    <source>
        <dbReference type="Proteomes" id="UP000694941"/>
    </source>
</evidence>
<evidence type="ECO:0000256" key="8">
    <source>
        <dbReference type="SAM" id="Phobius"/>
    </source>
</evidence>
<dbReference type="InterPro" id="IPR017853">
    <property type="entry name" value="GH"/>
</dbReference>
<dbReference type="SUPFAM" id="SSF51445">
    <property type="entry name" value="(Trans)glycosidases"/>
    <property type="match status" value="1"/>
</dbReference>
<keyword evidence="10" id="KW-1185">Reference proteome</keyword>
<evidence type="ECO:0000256" key="3">
    <source>
        <dbReference type="ARBA" id="ARBA00023136"/>
    </source>
</evidence>
<dbReference type="PANTHER" id="PTHR22762:SF133">
    <property type="entry name" value="P-TYPE DOMAIN-CONTAINING PROTEIN"/>
    <property type="match status" value="1"/>
</dbReference>
<dbReference type="SMART" id="SM00018">
    <property type="entry name" value="PD"/>
    <property type="match status" value="1"/>
</dbReference>
<comment type="similarity">
    <text evidence="2 7">Belongs to the glycosyl hydrolase 31 family.</text>
</comment>
<comment type="subcellular location">
    <subcellularLocation>
        <location evidence="1">Membrane</location>
    </subcellularLocation>
</comment>
<keyword evidence="3 8" id="KW-0472">Membrane</keyword>
<dbReference type="RefSeq" id="XP_022241213.1">
    <property type="nucleotide sequence ID" value="XM_022385505.1"/>
</dbReference>
<dbReference type="Pfam" id="PF21365">
    <property type="entry name" value="Glyco_hydro_31_3rd"/>
    <property type="match status" value="1"/>
</dbReference>
<dbReference type="SUPFAM" id="SSF74650">
    <property type="entry name" value="Galactose mutarotase-like"/>
    <property type="match status" value="1"/>
</dbReference>
<accession>A0ABM1SC58</accession>
<protein>
    <submittedName>
        <fullName evidence="11">Maltase-glucoamylase, intestinal-like</fullName>
    </submittedName>
</protein>
<keyword evidence="7" id="KW-0378">Hydrolase</keyword>
<dbReference type="InterPro" id="IPR013780">
    <property type="entry name" value="Glyco_hydro_b"/>
</dbReference>
<dbReference type="Pfam" id="PF01055">
    <property type="entry name" value="Glyco_hydro_31_2nd"/>
    <property type="match status" value="1"/>
</dbReference>
<evidence type="ECO:0000259" key="9">
    <source>
        <dbReference type="PROSITE" id="PS51448"/>
    </source>
</evidence>
<dbReference type="SUPFAM" id="SSF57492">
    <property type="entry name" value="Trefoil"/>
    <property type="match status" value="1"/>
</dbReference>
<reference evidence="11" key="1">
    <citation type="submission" date="2025-08" db="UniProtKB">
        <authorList>
            <consortium name="RefSeq"/>
        </authorList>
    </citation>
    <scope>IDENTIFICATION</scope>
    <source>
        <tissue evidence="11">Muscle</tissue>
    </source>
</reference>
<dbReference type="InterPro" id="IPR048395">
    <property type="entry name" value="Glyco_hydro_31_C"/>
</dbReference>
<evidence type="ECO:0000256" key="4">
    <source>
        <dbReference type="ARBA" id="ARBA00023157"/>
    </source>
</evidence>
<dbReference type="InterPro" id="IPR000519">
    <property type="entry name" value="P_trefoil_dom"/>
</dbReference>
<dbReference type="Gene3D" id="2.60.40.1180">
    <property type="entry name" value="Golgi alpha-mannosidase II"/>
    <property type="match status" value="2"/>
</dbReference>
<evidence type="ECO:0000256" key="6">
    <source>
        <dbReference type="PROSITE-ProRule" id="PRU00779"/>
    </source>
</evidence>